<dbReference type="NCBIfam" id="NF033206">
    <property type="entry name" value="ScyE_fam"/>
    <property type="match status" value="1"/>
</dbReference>
<organism evidence="2 3">
    <name type="scientific">Sphingomonas sediminicola</name>
    <dbReference type="NCBI Taxonomy" id="386874"/>
    <lineage>
        <taxon>Bacteria</taxon>
        <taxon>Pseudomonadati</taxon>
        <taxon>Pseudomonadota</taxon>
        <taxon>Alphaproteobacteria</taxon>
        <taxon>Sphingomonadales</taxon>
        <taxon>Sphingomonadaceae</taxon>
        <taxon>Sphingomonas</taxon>
    </lineage>
</organism>
<dbReference type="SUPFAM" id="SSF101898">
    <property type="entry name" value="NHL repeat"/>
    <property type="match status" value="1"/>
</dbReference>
<evidence type="ECO:0000313" key="2">
    <source>
        <dbReference type="EMBL" id="QNP46267.1"/>
    </source>
</evidence>
<evidence type="ECO:0000256" key="1">
    <source>
        <dbReference type="SAM" id="SignalP"/>
    </source>
</evidence>
<gene>
    <name evidence="2" type="ORF">H9L14_03325</name>
</gene>
<protein>
    <submittedName>
        <fullName evidence="2">ScyD/ScyE family protein</fullName>
    </submittedName>
</protein>
<reference evidence="2 3" key="1">
    <citation type="submission" date="2020-08" db="EMBL/GenBank/DDBJ databases">
        <title>Genome sequence of Sphingomonas sediminicola KACC 15039T.</title>
        <authorList>
            <person name="Hyun D.-W."/>
            <person name="Bae J.-W."/>
        </authorList>
    </citation>
    <scope>NUCLEOTIDE SEQUENCE [LARGE SCALE GENOMIC DNA]</scope>
    <source>
        <strain evidence="2 3">KACC 15039</strain>
    </source>
</reference>
<dbReference type="InterPro" id="IPR011042">
    <property type="entry name" value="6-blade_b-propeller_TolB-like"/>
</dbReference>
<dbReference type="EMBL" id="CP060782">
    <property type="protein sequence ID" value="QNP46267.1"/>
    <property type="molecule type" value="Genomic_DNA"/>
</dbReference>
<proteinExistence type="predicted"/>
<dbReference type="Proteomes" id="UP000516105">
    <property type="component" value="Chromosome"/>
</dbReference>
<keyword evidence="3" id="KW-1185">Reference proteome</keyword>
<feature type="chain" id="PRO_5046444499" evidence="1">
    <location>
        <begin position="31"/>
        <end position="373"/>
    </location>
</feature>
<dbReference type="Gene3D" id="2.120.10.30">
    <property type="entry name" value="TolB, C-terminal domain"/>
    <property type="match status" value="1"/>
</dbReference>
<sequence>MLNRHRISRRVLLTAISTTSLLAIGSPTFAAPITKHAGVASISIYATGFNNPRQLKFGPDGNLYVAEGGPGGTGSTVGQCDQVVFPVGPYKGSATGGRISKVVNGVRTTVTDRLPSSSANEIIGGDVEGVADIDWIGNTLYALVAGGGCSHGIANHPNGIYRVSSNGSTTLVADLGAYQQSNPVANPEADDFEPDGTWYSMISVRGALYAVEPNHGELDKITPDGKISRVVDISASQGHIVPTAIAQHGVFYVGNLNTFPIQTGSSKILKITPSGQIDTVVWDLTTVLGVAFDNRARMYVLEMTVGAPFPTPGTGQIVRITGFGKKELIADGLVLPTGLTIGPDGALYVSTKGLGFAPSLPEGPGEVLRIVPG</sequence>
<dbReference type="InterPro" id="IPR048031">
    <property type="entry name" value="ScyD/ScyE-like"/>
</dbReference>
<evidence type="ECO:0000313" key="3">
    <source>
        <dbReference type="Proteomes" id="UP000516105"/>
    </source>
</evidence>
<dbReference type="RefSeq" id="WP_187709220.1">
    <property type="nucleotide sequence ID" value="NZ_CP060782.1"/>
</dbReference>
<name>A0ABX6T8S7_9SPHN</name>
<accession>A0ABX6T8S7</accession>
<keyword evidence="1" id="KW-0732">Signal</keyword>
<feature type="signal peptide" evidence="1">
    <location>
        <begin position="1"/>
        <end position="30"/>
    </location>
</feature>